<evidence type="ECO:0000313" key="2">
    <source>
        <dbReference type="EMBL" id="OZM58720.1"/>
    </source>
</evidence>
<sequence length="137" mass="16035">MFILNTEEPTGPEYTAYEYGFIEGSLDIYLNEKLFFSEPYVNLAELAIQIGEWLYSIENGLLEDLNLVTIDHDEVILSFKYKGDNNWGVNSIWQEFVSHELIATTVLVECVKYFISELNKELHKINYVVKLDKYLQH</sequence>
<comment type="caution">
    <text evidence="2">The sequence shown here is derived from an EMBL/GenBank/DDBJ whole genome shotgun (WGS) entry which is preliminary data.</text>
</comment>
<dbReference type="RefSeq" id="WP_094922050.1">
    <property type="nucleotide sequence ID" value="NZ_NPIA01000001.1"/>
</dbReference>
<evidence type="ECO:0000259" key="1">
    <source>
        <dbReference type="Pfam" id="PF25297"/>
    </source>
</evidence>
<evidence type="ECO:0000313" key="3">
    <source>
        <dbReference type="Proteomes" id="UP000217083"/>
    </source>
</evidence>
<dbReference type="InterPro" id="IPR057200">
    <property type="entry name" value="DUF7878"/>
</dbReference>
<organism evidence="2 3">
    <name type="scientific">Lottiidibacillus patelloidae</name>
    <dbReference type="NCBI Taxonomy" id="2670334"/>
    <lineage>
        <taxon>Bacteria</taxon>
        <taxon>Bacillati</taxon>
        <taxon>Bacillota</taxon>
        <taxon>Bacilli</taxon>
        <taxon>Bacillales</taxon>
        <taxon>Bacillaceae</taxon>
        <taxon>Lottiidibacillus</taxon>
    </lineage>
</organism>
<reference evidence="2 3" key="2">
    <citation type="submission" date="2017-09" db="EMBL/GenBank/DDBJ databases">
        <title>Bacillus patelloidae sp. nov., isolated from the intestinal tract of a marine limpet.</title>
        <authorList>
            <person name="Liu R."/>
            <person name="Dong C."/>
            <person name="Shao Z."/>
        </authorList>
    </citation>
    <scope>NUCLEOTIDE SEQUENCE [LARGE SCALE GENOMIC DNA]</scope>
    <source>
        <strain evidence="2 3">SA5d-4</strain>
    </source>
</reference>
<dbReference type="Pfam" id="PF25297">
    <property type="entry name" value="DUF7878"/>
    <property type="match status" value="1"/>
</dbReference>
<dbReference type="Proteomes" id="UP000217083">
    <property type="component" value="Unassembled WGS sequence"/>
</dbReference>
<protein>
    <recommendedName>
        <fullName evidence="1">DUF7878 domain-containing protein</fullName>
    </recommendedName>
</protein>
<dbReference type="AlphaFoldDB" id="A0A263BYI2"/>
<accession>A0A263BYI2</accession>
<keyword evidence="3" id="KW-1185">Reference proteome</keyword>
<dbReference type="EMBL" id="NPIA01000001">
    <property type="protein sequence ID" value="OZM58720.1"/>
    <property type="molecule type" value="Genomic_DNA"/>
</dbReference>
<proteinExistence type="predicted"/>
<reference evidence="3" key="1">
    <citation type="submission" date="2017-08" db="EMBL/GenBank/DDBJ databases">
        <authorList>
            <person name="Huang Z."/>
        </authorList>
    </citation>
    <scope>NUCLEOTIDE SEQUENCE [LARGE SCALE GENOMIC DNA]</scope>
    <source>
        <strain evidence="3">SA5d-4</strain>
    </source>
</reference>
<name>A0A263BYI2_9BACI</name>
<gene>
    <name evidence="2" type="ORF">CIB95_03890</name>
</gene>
<feature type="domain" description="DUF7878" evidence="1">
    <location>
        <begin position="18"/>
        <end position="124"/>
    </location>
</feature>